<feature type="compositionally biased region" description="Polar residues" evidence="5">
    <location>
        <begin position="1"/>
        <end position="10"/>
    </location>
</feature>
<dbReference type="InterPro" id="IPR016169">
    <property type="entry name" value="FAD-bd_PCMH_sub2"/>
</dbReference>
<dbReference type="Gene3D" id="1.10.45.10">
    <property type="entry name" value="Vanillyl-alcohol Oxidase, Chain A, domain 4"/>
    <property type="match status" value="1"/>
</dbReference>
<dbReference type="PANTHER" id="PTHR11748:SF114">
    <property type="entry name" value="ARYL-ALCOHOL OXIDASE VANILLYL-ALCOHOL OXIDASE (AFU_ORTHOLOGUE AFUA_3G09500)-RELATED"/>
    <property type="match status" value="1"/>
</dbReference>
<evidence type="ECO:0000256" key="4">
    <source>
        <dbReference type="ARBA" id="ARBA00023002"/>
    </source>
</evidence>
<dbReference type="GeneID" id="20344998"/>
<feature type="region of interest" description="Disordered" evidence="5">
    <location>
        <begin position="1"/>
        <end position="27"/>
    </location>
</feature>
<dbReference type="OrthoDB" id="5332616at2759"/>
<feature type="domain" description="FAD linked oxidase N-terminal" evidence="6">
    <location>
        <begin position="92"/>
        <end position="183"/>
    </location>
</feature>
<reference evidence="8" key="2">
    <citation type="submission" date="2010-07" db="EMBL/GenBank/DDBJ databases">
        <authorList>
            <consortium name="The Broad Institute Genome Sequencing Platform"/>
            <consortium name="Broad Institute Genome Sequencing Center for Infectious Disease"/>
            <person name="Ma L.-J."/>
            <person name="Dead R."/>
            <person name="Young S."/>
            <person name="Zeng Q."/>
            <person name="Koehrsen M."/>
            <person name="Alvarado L."/>
            <person name="Berlin A."/>
            <person name="Chapman S.B."/>
            <person name="Chen Z."/>
            <person name="Freedman E."/>
            <person name="Gellesch M."/>
            <person name="Goldberg J."/>
            <person name="Griggs A."/>
            <person name="Gujja S."/>
            <person name="Heilman E.R."/>
            <person name="Heiman D."/>
            <person name="Hepburn T."/>
            <person name="Howarth C."/>
            <person name="Jen D."/>
            <person name="Larson L."/>
            <person name="Mehta T."/>
            <person name="Neiman D."/>
            <person name="Pearson M."/>
            <person name="Roberts A."/>
            <person name="Saif S."/>
            <person name="Shea T."/>
            <person name="Shenoy N."/>
            <person name="Sisk P."/>
            <person name="Stolte C."/>
            <person name="Sykes S."/>
            <person name="Walk T."/>
            <person name="White J."/>
            <person name="Yandava C."/>
            <person name="Haas B."/>
            <person name="Nusbaum C."/>
            <person name="Birren B."/>
        </authorList>
    </citation>
    <scope>NUCLEOTIDE SEQUENCE</scope>
    <source>
        <strain evidence="8">R3-111a-1</strain>
    </source>
</reference>
<reference evidence="10" key="1">
    <citation type="submission" date="2010-07" db="EMBL/GenBank/DDBJ databases">
        <title>The genome sequence of Gaeumannomyces graminis var. tritici strain R3-111a-1.</title>
        <authorList>
            <consortium name="The Broad Institute Genome Sequencing Platform"/>
            <person name="Ma L.-J."/>
            <person name="Dead R."/>
            <person name="Young S."/>
            <person name="Zeng Q."/>
            <person name="Koehrsen M."/>
            <person name="Alvarado L."/>
            <person name="Berlin A."/>
            <person name="Chapman S.B."/>
            <person name="Chen Z."/>
            <person name="Freedman E."/>
            <person name="Gellesch M."/>
            <person name="Goldberg J."/>
            <person name="Griggs A."/>
            <person name="Gujja S."/>
            <person name="Heilman E.R."/>
            <person name="Heiman D."/>
            <person name="Hepburn T."/>
            <person name="Howarth C."/>
            <person name="Jen D."/>
            <person name="Larson L."/>
            <person name="Mehta T."/>
            <person name="Neiman D."/>
            <person name="Pearson M."/>
            <person name="Roberts A."/>
            <person name="Saif S."/>
            <person name="Shea T."/>
            <person name="Shenoy N."/>
            <person name="Sisk P."/>
            <person name="Stolte C."/>
            <person name="Sykes S."/>
            <person name="Walk T."/>
            <person name="White J."/>
            <person name="Yandava C."/>
            <person name="Haas B."/>
            <person name="Nusbaum C."/>
            <person name="Birren B."/>
        </authorList>
    </citation>
    <scope>NUCLEOTIDE SEQUENCE [LARGE SCALE GENOMIC DNA]</scope>
    <source>
        <strain evidence="10">R3-111a-1</strain>
    </source>
</reference>
<sequence>MPPGATSSGNGQNGAKGKPTPRMLPPGMTAEQFQQLATRLQDAVGGDNFQVLSPATKLDDGDYVNVDCQTHDMHFLYDRDDFIGSCLVHPRKGHNLGYGGAAPRVPGSVVMNLGTHMNRILKVNTDDCYAIVEPGVTYMELQDHLRKHKLQDKVWLDCPELGYGSIIGNALDHGVGFTPYGDHWTFHCGMESPEGRHQAAAGVPPQDQEPNECRGLFPYGFGPVNDGIFSQSGNGIVTKMGVWLMPAPPGYEPFMITYENEDGLAAVVDIVRPLRVSVVLQNAAALRHISLDASHYRPRSFYADKPLDEPLTEEEFSAAAKKIDMCYWVYMGRRVRAQAGAGRAPRHHQGIGGWCELRWLSHWMPNCSFLSFSPISKASGESAKAQYGLAKRRFKEARLDYMGILSVGLREMHNVICVVFDRENVDMRRRAQWLVRTMIKDCADNGWGEFRTHTSLMGQVAMTYDFDDNALMRLNEIIKNALDPKGILAPGKSGI</sequence>
<dbReference type="PANTHER" id="PTHR11748">
    <property type="entry name" value="D-LACTATE DEHYDROGENASE"/>
    <property type="match status" value="1"/>
</dbReference>
<gene>
    <name evidence="9" type="primary">20344998</name>
    <name evidence="8" type="ORF">GGTG_04540</name>
</gene>
<dbReference type="InterPro" id="IPR006094">
    <property type="entry name" value="Oxid_FAD_bind_N"/>
</dbReference>
<dbReference type="EnsemblFungi" id="EJT79456">
    <property type="protein sequence ID" value="EJT79456"/>
    <property type="gene ID" value="GGTG_04540"/>
</dbReference>
<dbReference type="InterPro" id="IPR016167">
    <property type="entry name" value="FAD-bd_PCMH_sub1"/>
</dbReference>
<evidence type="ECO:0000313" key="8">
    <source>
        <dbReference type="EMBL" id="EJT79456.1"/>
    </source>
</evidence>
<dbReference type="Gene3D" id="3.30.43.10">
    <property type="entry name" value="Uridine Diphospho-n-acetylenolpyruvylglucosamine Reductase, domain 2"/>
    <property type="match status" value="2"/>
</dbReference>
<dbReference type="GO" id="GO:0050660">
    <property type="term" value="F:flavin adenine dinucleotide binding"/>
    <property type="evidence" value="ECO:0007669"/>
    <property type="project" value="InterPro"/>
</dbReference>
<comment type="cofactor">
    <cofactor evidence="1">
        <name>FAD</name>
        <dbReference type="ChEBI" id="CHEBI:57692"/>
    </cofactor>
</comment>
<evidence type="ECO:0008006" key="11">
    <source>
        <dbReference type="Google" id="ProtNLM"/>
    </source>
</evidence>
<protein>
    <recommendedName>
        <fullName evidence="11">FAD-binding PCMH-type domain-containing protein</fullName>
    </recommendedName>
</protein>
<dbReference type="EMBL" id="GL385396">
    <property type="protein sequence ID" value="EJT79456.1"/>
    <property type="molecule type" value="Genomic_DNA"/>
</dbReference>
<evidence type="ECO:0000259" key="6">
    <source>
        <dbReference type="Pfam" id="PF01565"/>
    </source>
</evidence>
<keyword evidence="3" id="KW-0274">FAD</keyword>
<dbReference type="GO" id="GO:0008720">
    <property type="term" value="F:D-lactate dehydrogenase (NAD+) activity"/>
    <property type="evidence" value="ECO:0007669"/>
    <property type="project" value="TreeGrafter"/>
</dbReference>
<dbReference type="HOGENOM" id="CLU_024402_0_1_1"/>
<organism evidence="8">
    <name type="scientific">Gaeumannomyces tritici (strain R3-111a-1)</name>
    <name type="common">Wheat and barley take-all root rot fungus</name>
    <name type="synonym">Gaeumannomyces graminis var. tritici</name>
    <dbReference type="NCBI Taxonomy" id="644352"/>
    <lineage>
        <taxon>Eukaryota</taxon>
        <taxon>Fungi</taxon>
        <taxon>Dikarya</taxon>
        <taxon>Ascomycota</taxon>
        <taxon>Pezizomycotina</taxon>
        <taxon>Sordariomycetes</taxon>
        <taxon>Sordariomycetidae</taxon>
        <taxon>Magnaporthales</taxon>
        <taxon>Magnaporthaceae</taxon>
        <taxon>Gaeumannomyces</taxon>
    </lineage>
</organism>
<dbReference type="Pfam" id="PF02913">
    <property type="entry name" value="FAD-oxidase_C"/>
    <property type="match status" value="1"/>
</dbReference>
<evidence type="ECO:0000313" key="9">
    <source>
        <dbReference type="EnsemblFungi" id="EJT79456"/>
    </source>
</evidence>
<dbReference type="Pfam" id="PF01565">
    <property type="entry name" value="FAD_binding_4"/>
    <property type="match status" value="1"/>
</dbReference>
<accession>J3NTE1</accession>
<keyword evidence="10" id="KW-1185">Reference proteome</keyword>
<dbReference type="AlphaFoldDB" id="J3NTE1"/>
<dbReference type="GO" id="GO:0005739">
    <property type="term" value="C:mitochondrion"/>
    <property type="evidence" value="ECO:0007669"/>
    <property type="project" value="TreeGrafter"/>
</dbReference>
<dbReference type="InterPro" id="IPR016164">
    <property type="entry name" value="FAD-linked_Oxase-like_C"/>
</dbReference>
<dbReference type="InterPro" id="IPR036318">
    <property type="entry name" value="FAD-bd_PCMH-like_sf"/>
</dbReference>
<dbReference type="Proteomes" id="UP000006039">
    <property type="component" value="Unassembled WGS sequence"/>
</dbReference>
<keyword evidence="2" id="KW-0285">Flavoprotein</keyword>
<reference evidence="9" key="5">
    <citation type="submission" date="2018-04" db="UniProtKB">
        <authorList>
            <consortium name="EnsemblFungi"/>
        </authorList>
    </citation>
    <scope>IDENTIFICATION</scope>
    <source>
        <strain evidence="9">R3-111a-1</strain>
    </source>
</reference>
<keyword evidence="4" id="KW-0560">Oxidoreductase</keyword>
<dbReference type="SUPFAM" id="SSF55103">
    <property type="entry name" value="FAD-linked oxidases, C-terminal domain"/>
    <property type="match status" value="1"/>
</dbReference>
<dbReference type="GO" id="GO:0004458">
    <property type="term" value="F:D-lactate dehydrogenase (cytochrome) activity"/>
    <property type="evidence" value="ECO:0007669"/>
    <property type="project" value="TreeGrafter"/>
</dbReference>
<evidence type="ECO:0000256" key="2">
    <source>
        <dbReference type="ARBA" id="ARBA00022630"/>
    </source>
</evidence>
<dbReference type="GO" id="GO:1903457">
    <property type="term" value="P:lactate catabolic process"/>
    <property type="evidence" value="ECO:0007669"/>
    <property type="project" value="TreeGrafter"/>
</dbReference>
<evidence type="ECO:0000256" key="1">
    <source>
        <dbReference type="ARBA" id="ARBA00001974"/>
    </source>
</evidence>
<dbReference type="InterPro" id="IPR004113">
    <property type="entry name" value="FAD-bd_oxidored_4_C"/>
</dbReference>
<evidence type="ECO:0000259" key="7">
    <source>
        <dbReference type="Pfam" id="PF02913"/>
    </source>
</evidence>
<name>J3NTE1_GAET3</name>
<dbReference type="eggNOG" id="KOG1231">
    <property type="taxonomic scope" value="Eukaryota"/>
</dbReference>
<evidence type="ECO:0000313" key="10">
    <source>
        <dbReference type="Proteomes" id="UP000006039"/>
    </source>
</evidence>
<dbReference type="RefSeq" id="XP_009220601.1">
    <property type="nucleotide sequence ID" value="XM_009222337.1"/>
</dbReference>
<feature type="domain" description="FAD-binding oxidoreductase/transferase type 4 C-terminal" evidence="7">
    <location>
        <begin position="388"/>
        <end position="492"/>
    </location>
</feature>
<dbReference type="InterPro" id="IPR016171">
    <property type="entry name" value="Vanillyl_alc_oxidase_C-sub2"/>
</dbReference>
<dbReference type="Gene3D" id="3.40.462.10">
    <property type="entry name" value="FAD-linked oxidases, C-terminal domain"/>
    <property type="match status" value="2"/>
</dbReference>
<reference evidence="9" key="4">
    <citation type="journal article" date="2015" name="G3 (Bethesda)">
        <title>Genome sequences of three phytopathogenic species of the Magnaporthaceae family of fungi.</title>
        <authorList>
            <person name="Okagaki L.H."/>
            <person name="Nunes C.C."/>
            <person name="Sailsbery J."/>
            <person name="Clay B."/>
            <person name="Brown D."/>
            <person name="John T."/>
            <person name="Oh Y."/>
            <person name="Young N."/>
            <person name="Fitzgerald M."/>
            <person name="Haas B.J."/>
            <person name="Zeng Q."/>
            <person name="Young S."/>
            <person name="Adiconis X."/>
            <person name="Fan L."/>
            <person name="Levin J.Z."/>
            <person name="Mitchell T.K."/>
            <person name="Okubara P.A."/>
            <person name="Farman M.L."/>
            <person name="Kohn L.M."/>
            <person name="Birren B."/>
            <person name="Ma L.-J."/>
            <person name="Dean R.A."/>
        </authorList>
    </citation>
    <scope>NUCLEOTIDE SEQUENCE</scope>
    <source>
        <strain evidence="9">R3-111a-1</strain>
    </source>
</reference>
<dbReference type="Gene3D" id="3.30.465.10">
    <property type="match status" value="1"/>
</dbReference>
<dbReference type="SUPFAM" id="SSF56176">
    <property type="entry name" value="FAD-binding/transporter-associated domain-like"/>
    <property type="match status" value="1"/>
</dbReference>
<reference evidence="8" key="3">
    <citation type="submission" date="2010-09" db="EMBL/GenBank/DDBJ databases">
        <title>Annotation of Gaeumannomyces graminis var. tritici R3-111a-1.</title>
        <authorList>
            <consortium name="The Broad Institute Genome Sequencing Platform"/>
            <person name="Ma L.-J."/>
            <person name="Dead R."/>
            <person name="Young S.K."/>
            <person name="Zeng Q."/>
            <person name="Gargeya S."/>
            <person name="Fitzgerald M."/>
            <person name="Haas B."/>
            <person name="Abouelleil A."/>
            <person name="Alvarado L."/>
            <person name="Arachchi H.M."/>
            <person name="Berlin A."/>
            <person name="Brown A."/>
            <person name="Chapman S.B."/>
            <person name="Chen Z."/>
            <person name="Dunbar C."/>
            <person name="Freedman E."/>
            <person name="Gearin G."/>
            <person name="Gellesch M."/>
            <person name="Goldberg J."/>
            <person name="Griggs A."/>
            <person name="Gujja S."/>
            <person name="Heiman D."/>
            <person name="Howarth C."/>
            <person name="Larson L."/>
            <person name="Lui A."/>
            <person name="MacDonald P.J.P."/>
            <person name="Mehta T."/>
            <person name="Montmayeur A."/>
            <person name="Murphy C."/>
            <person name="Neiman D."/>
            <person name="Pearson M."/>
            <person name="Priest M."/>
            <person name="Roberts A."/>
            <person name="Saif S."/>
            <person name="Shea T."/>
            <person name="Shenoy N."/>
            <person name="Sisk P."/>
            <person name="Stolte C."/>
            <person name="Sykes S."/>
            <person name="Yandava C."/>
            <person name="Wortman J."/>
            <person name="Nusbaum C."/>
            <person name="Birren B."/>
        </authorList>
    </citation>
    <scope>NUCLEOTIDE SEQUENCE</scope>
    <source>
        <strain evidence="8">R3-111a-1</strain>
    </source>
</reference>
<evidence type="ECO:0000256" key="5">
    <source>
        <dbReference type="SAM" id="MobiDB-lite"/>
    </source>
</evidence>
<evidence type="ECO:0000256" key="3">
    <source>
        <dbReference type="ARBA" id="ARBA00022827"/>
    </source>
</evidence>
<dbReference type="VEuPathDB" id="FungiDB:GGTG_04540"/>
<dbReference type="STRING" id="644352.J3NTE1"/>
<proteinExistence type="predicted"/>
<dbReference type="InterPro" id="IPR016170">
    <property type="entry name" value="Cytok_DH_C_sf"/>
</dbReference>